<dbReference type="InterPro" id="IPR007012">
    <property type="entry name" value="PolA_pol_cen_dom"/>
</dbReference>
<evidence type="ECO:0000256" key="14">
    <source>
        <dbReference type="SAM" id="MobiDB-lite"/>
    </source>
</evidence>
<keyword evidence="8 11" id="KW-0067">ATP-binding</keyword>
<evidence type="ECO:0000256" key="10">
    <source>
        <dbReference type="ARBA" id="ARBA00023242"/>
    </source>
</evidence>
<proteinExistence type="inferred from homology"/>
<evidence type="ECO:0000256" key="2">
    <source>
        <dbReference type="ARBA" id="ARBA00004123"/>
    </source>
</evidence>
<dbReference type="InterPro" id="IPR014492">
    <property type="entry name" value="PolyA_polymerase"/>
</dbReference>
<feature type="domain" description="Poly(A) polymerase central" evidence="16">
    <location>
        <begin position="214"/>
        <end position="357"/>
    </location>
</feature>
<dbReference type="GO" id="GO:0003723">
    <property type="term" value="F:RNA binding"/>
    <property type="evidence" value="ECO:0007669"/>
    <property type="project" value="UniProtKB-UniRule"/>
</dbReference>
<evidence type="ECO:0000256" key="13">
    <source>
        <dbReference type="PIRSR" id="PIRSR018425-2"/>
    </source>
</evidence>
<dbReference type="PANTHER" id="PTHR10682:SF10">
    <property type="entry name" value="POLYNUCLEOTIDE ADENYLYLTRANSFERASE"/>
    <property type="match status" value="1"/>
</dbReference>
<dbReference type="InterPro" id="IPR043519">
    <property type="entry name" value="NT_sf"/>
</dbReference>
<organism evidence="18 19">
    <name type="scientific">Aphanomyces euteiches</name>
    <dbReference type="NCBI Taxonomy" id="100861"/>
    <lineage>
        <taxon>Eukaryota</taxon>
        <taxon>Sar</taxon>
        <taxon>Stramenopiles</taxon>
        <taxon>Oomycota</taxon>
        <taxon>Saprolegniomycetes</taxon>
        <taxon>Saprolegniales</taxon>
        <taxon>Verrucalvaceae</taxon>
        <taxon>Aphanomyces</taxon>
    </lineage>
</organism>
<keyword evidence="4 11" id="KW-0507">mRNA processing</keyword>
<dbReference type="Pfam" id="PF04928">
    <property type="entry name" value="PAP_central"/>
    <property type="match status" value="1"/>
</dbReference>
<gene>
    <name evidence="18" type="ORF">Ae201684_013462</name>
</gene>
<dbReference type="Gene3D" id="1.10.1410.10">
    <property type="match status" value="1"/>
</dbReference>
<evidence type="ECO:0000259" key="16">
    <source>
        <dbReference type="Pfam" id="PF04928"/>
    </source>
</evidence>
<keyword evidence="19" id="KW-1185">Reference proteome</keyword>
<sequence>MQENVTTAPGTVLEQAYKPIRTTPPEPIDLEMSAKLQAYMDKNFPTETEKNIQRRTIILGDLRRIFRAWVKDVCIQRGVLEEIANEAGGIILVSGSYRLGVNEPGADIDTICVAPKFVTREDFFSSLKDILLKHSKVTNLVAIEGAVVPILTFDYEEINIDLQIAILDRSSIPDDLRILDDNILDGVDTATEKSLNGPRVTELMIKLTPNRESFIAVLRIVRRWAKRRGLYSNKLGYLGGVNWCILVCFINQLYPTAAPSTLLLRFFMVLSQWKWPSAIQLCKTYDAKLGLEVWNANFGANRFQVMPILTPAYPSMNSSYNVSIHSLNVMKEEFTRGLDVVKSIINNGGADWSPLFEPSEYFVDHQHYLAVEIYTIDPNDQQAWCGYAESRLRKFIESLAYHNPQLCRLRVYPKKFPLSFVNEPGKEEKHGATYFVAFDVDKQKIRGKEVRLDSAVEDFKINSLYRWPKRVEGMDVKITPLGWKALPEHVFDDMGGLKAAKEMRQKYLKRKKEEQAKLDAELAAATPTPPLAPAVALHHPQPLSSDDSMSQEDGSKSMSQPELNESASQSTPSSTPAPSPTMAPSPLVEKRAREDPPPMELPPAVLAMQNDSPPKRRKMKISFGAM</sequence>
<evidence type="ECO:0000256" key="4">
    <source>
        <dbReference type="ARBA" id="ARBA00022664"/>
    </source>
</evidence>
<keyword evidence="9 13" id="KW-0460">Magnesium</keyword>
<evidence type="ECO:0000256" key="8">
    <source>
        <dbReference type="ARBA" id="ARBA00022840"/>
    </source>
</evidence>
<dbReference type="EC" id="2.7.7.19" evidence="11"/>
<comment type="subcellular location">
    <subcellularLocation>
        <location evidence="2 11">Nucleus</location>
    </subcellularLocation>
</comment>
<dbReference type="EMBL" id="VJMJ01000172">
    <property type="protein sequence ID" value="KAF0728893.1"/>
    <property type="molecule type" value="Genomic_DNA"/>
</dbReference>
<comment type="cofactor">
    <cofactor evidence="1">
        <name>Mn(2+)</name>
        <dbReference type="ChEBI" id="CHEBI:29035"/>
    </cofactor>
</comment>
<dbReference type="GO" id="GO:0046872">
    <property type="term" value="F:metal ion binding"/>
    <property type="evidence" value="ECO:0007669"/>
    <property type="project" value="UniProtKB-KW"/>
</dbReference>
<feature type="binding site" evidence="13">
    <location>
        <position position="109"/>
    </location>
    <ligand>
        <name>Mg(2+)</name>
        <dbReference type="ChEBI" id="CHEBI:18420"/>
        <label>2</label>
        <note>catalytic</note>
    </ligand>
</feature>
<dbReference type="Proteomes" id="UP000481153">
    <property type="component" value="Unassembled WGS sequence"/>
</dbReference>
<evidence type="ECO:0000259" key="15">
    <source>
        <dbReference type="Pfam" id="PF04926"/>
    </source>
</evidence>
<feature type="region of interest" description="Disordered" evidence="14">
    <location>
        <begin position="530"/>
        <end position="626"/>
    </location>
</feature>
<protein>
    <recommendedName>
        <fullName evidence="11">Poly(A) polymerase</fullName>
        <ecNumber evidence="11">2.7.7.19</ecNumber>
    </recommendedName>
</protein>
<feature type="binding site" evidence="13">
    <location>
        <position position="107"/>
    </location>
    <ligand>
        <name>Mg(2+)</name>
        <dbReference type="ChEBI" id="CHEBI:18420"/>
        <label>1</label>
        <note>catalytic</note>
    </ligand>
</feature>
<dbReference type="PIRSF" id="PIRSF018425">
    <property type="entry name" value="PolyA_polymerase"/>
    <property type="match status" value="1"/>
</dbReference>
<keyword evidence="10 11" id="KW-0539">Nucleus</keyword>
<keyword evidence="6 13" id="KW-0479">Metal-binding</keyword>
<feature type="binding site" evidence="12">
    <location>
        <position position="161"/>
    </location>
    <ligand>
        <name>ATP</name>
        <dbReference type="ChEBI" id="CHEBI:30616"/>
    </ligand>
</feature>
<evidence type="ECO:0000256" key="6">
    <source>
        <dbReference type="ARBA" id="ARBA00022723"/>
    </source>
</evidence>
<comment type="similarity">
    <text evidence="3 11">Belongs to the poly(A) polymerase family.</text>
</comment>
<name>A0A6G0WNJ7_9STRA</name>
<dbReference type="Pfam" id="PF20750">
    <property type="entry name" value="PAP_NTPase"/>
    <property type="match status" value="1"/>
</dbReference>
<dbReference type="SUPFAM" id="SSF81631">
    <property type="entry name" value="PAP/OAS1 substrate-binding domain"/>
    <property type="match status" value="1"/>
</dbReference>
<feature type="binding site" evidence="13">
    <location>
        <position position="161"/>
    </location>
    <ligand>
        <name>Mg(2+)</name>
        <dbReference type="ChEBI" id="CHEBI:18420"/>
        <label>2</label>
        <note>catalytic</note>
    </ligand>
</feature>
<dbReference type="GO" id="GO:0031123">
    <property type="term" value="P:RNA 3'-end processing"/>
    <property type="evidence" value="ECO:0007669"/>
    <property type="project" value="InterPro"/>
</dbReference>
<evidence type="ECO:0000256" key="1">
    <source>
        <dbReference type="ARBA" id="ARBA00001936"/>
    </source>
</evidence>
<dbReference type="GO" id="GO:0005634">
    <property type="term" value="C:nucleus"/>
    <property type="evidence" value="ECO:0007669"/>
    <property type="project" value="UniProtKB-SubCell"/>
</dbReference>
<feature type="compositionally biased region" description="Polar residues" evidence="14">
    <location>
        <begin position="544"/>
        <end position="565"/>
    </location>
</feature>
<dbReference type="SUPFAM" id="SSF55003">
    <property type="entry name" value="PAP/Archaeal CCA-adding enzyme, C-terminal domain"/>
    <property type="match status" value="1"/>
</dbReference>
<evidence type="ECO:0000256" key="5">
    <source>
        <dbReference type="ARBA" id="ARBA00022679"/>
    </source>
</evidence>
<dbReference type="GO" id="GO:0005524">
    <property type="term" value="F:ATP binding"/>
    <property type="evidence" value="ECO:0007669"/>
    <property type="project" value="UniProtKB-UniRule"/>
</dbReference>
<accession>A0A6G0WNJ7</accession>
<dbReference type="VEuPathDB" id="FungiDB:AeMF1_014803"/>
<feature type="domain" description="Poly(A) polymerase RNA-binding" evidence="15">
    <location>
        <begin position="361"/>
        <end position="423"/>
    </location>
</feature>
<comment type="caution">
    <text evidence="18">The sequence shown here is derived from an EMBL/GenBank/DDBJ whole genome shotgun (WGS) entry which is preliminary data.</text>
</comment>
<comment type="cofactor">
    <cofactor evidence="13">
        <name>Mg(2+)</name>
        <dbReference type="ChEBI" id="CHEBI:18420"/>
    </cofactor>
    <text evidence="13">Binds 2 magnesium ions. Also active with manganese.</text>
</comment>
<evidence type="ECO:0000313" key="18">
    <source>
        <dbReference type="EMBL" id="KAF0728893.1"/>
    </source>
</evidence>
<dbReference type="CDD" id="cd05402">
    <property type="entry name" value="NT_PAP_TUTase"/>
    <property type="match status" value="1"/>
</dbReference>
<feature type="binding site" evidence="12">
    <location>
        <begin position="240"/>
        <end position="241"/>
    </location>
    <ligand>
        <name>ATP</name>
        <dbReference type="ChEBI" id="CHEBI:30616"/>
    </ligand>
</feature>
<dbReference type="SUPFAM" id="SSF81301">
    <property type="entry name" value="Nucleotidyltransferase"/>
    <property type="match status" value="1"/>
</dbReference>
<evidence type="ECO:0000256" key="7">
    <source>
        <dbReference type="ARBA" id="ARBA00022741"/>
    </source>
</evidence>
<dbReference type="Gene3D" id="3.30.70.590">
    <property type="entry name" value="Poly(A) polymerase predicted RNA binding domain"/>
    <property type="match status" value="1"/>
</dbReference>
<feature type="binding site" evidence="12">
    <location>
        <begin position="107"/>
        <end position="109"/>
    </location>
    <ligand>
        <name>ATP</name>
        <dbReference type="ChEBI" id="CHEBI:30616"/>
    </ligand>
</feature>
<keyword evidence="5 11" id="KW-0808">Transferase</keyword>
<feature type="compositionally biased region" description="Low complexity" evidence="14">
    <location>
        <begin position="533"/>
        <end position="543"/>
    </location>
</feature>
<evidence type="ECO:0000256" key="11">
    <source>
        <dbReference type="PIRNR" id="PIRNR018425"/>
    </source>
</evidence>
<dbReference type="InterPro" id="IPR007010">
    <property type="entry name" value="PolA_pol_RNA-bd_dom"/>
</dbReference>
<dbReference type="AlphaFoldDB" id="A0A6G0WNJ7"/>
<feature type="binding site" evidence="12">
    <location>
        <position position="231"/>
    </location>
    <ligand>
        <name>ATP</name>
        <dbReference type="ChEBI" id="CHEBI:30616"/>
    </ligand>
</feature>
<reference evidence="18 19" key="1">
    <citation type="submission" date="2019-07" db="EMBL/GenBank/DDBJ databases">
        <title>Genomics analysis of Aphanomyces spp. identifies a new class of oomycete effector associated with host adaptation.</title>
        <authorList>
            <person name="Gaulin E."/>
        </authorList>
    </citation>
    <scope>NUCLEOTIDE SEQUENCE [LARGE SCALE GENOMIC DNA]</scope>
    <source>
        <strain evidence="18 19">ATCC 201684</strain>
    </source>
</reference>
<dbReference type="InterPro" id="IPR048840">
    <property type="entry name" value="PolA_pol_NTPase"/>
</dbReference>
<dbReference type="InterPro" id="IPR011068">
    <property type="entry name" value="NuclTrfase_I-like_C"/>
</dbReference>
<evidence type="ECO:0000256" key="12">
    <source>
        <dbReference type="PIRSR" id="PIRSR018425-1"/>
    </source>
</evidence>
<dbReference type="PANTHER" id="PTHR10682">
    <property type="entry name" value="POLY A POLYMERASE"/>
    <property type="match status" value="1"/>
</dbReference>
<comment type="catalytic activity">
    <reaction evidence="11">
        <text>RNA(n) + ATP = RNA(n)-3'-adenine ribonucleotide + diphosphate</text>
        <dbReference type="Rhea" id="RHEA:11332"/>
        <dbReference type="Rhea" id="RHEA-COMP:14527"/>
        <dbReference type="Rhea" id="RHEA-COMP:17347"/>
        <dbReference type="ChEBI" id="CHEBI:30616"/>
        <dbReference type="ChEBI" id="CHEBI:33019"/>
        <dbReference type="ChEBI" id="CHEBI:140395"/>
        <dbReference type="ChEBI" id="CHEBI:173115"/>
        <dbReference type="EC" id="2.7.7.19"/>
    </reaction>
</comment>
<dbReference type="GO" id="GO:1990817">
    <property type="term" value="F:poly(A) RNA polymerase activity"/>
    <property type="evidence" value="ECO:0007669"/>
    <property type="project" value="UniProtKB-UniRule"/>
</dbReference>
<evidence type="ECO:0000256" key="3">
    <source>
        <dbReference type="ARBA" id="ARBA00010912"/>
    </source>
</evidence>
<dbReference type="Gene3D" id="3.30.460.10">
    <property type="entry name" value="Beta Polymerase, domain 2"/>
    <property type="match status" value="1"/>
</dbReference>
<evidence type="ECO:0000256" key="9">
    <source>
        <dbReference type="ARBA" id="ARBA00022842"/>
    </source>
</evidence>
<feature type="binding site" evidence="13">
    <location>
        <position position="107"/>
    </location>
    <ligand>
        <name>Mg(2+)</name>
        <dbReference type="ChEBI" id="CHEBI:18420"/>
        <label>2</label>
        <note>catalytic</note>
    </ligand>
</feature>
<dbReference type="FunFam" id="1.10.1410.10:FF:000019">
    <property type="entry name" value="Nuclear poly(A) polymerase 3"/>
    <property type="match status" value="1"/>
</dbReference>
<comment type="function">
    <text evidence="11">Polymerase that creates the 3'-poly(A) tail of mRNA's.</text>
</comment>
<evidence type="ECO:0000259" key="17">
    <source>
        <dbReference type="Pfam" id="PF20750"/>
    </source>
</evidence>
<dbReference type="GO" id="GO:0006397">
    <property type="term" value="P:mRNA processing"/>
    <property type="evidence" value="ECO:0007669"/>
    <property type="project" value="UniProtKB-KW"/>
</dbReference>
<feature type="domain" description="Poly(A) polymerase nucleotidyltransferase" evidence="17">
    <location>
        <begin position="18"/>
        <end position="207"/>
    </location>
</feature>
<evidence type="ECO:0000313" key="19">
    <source>
        <dbReference type="Proteomes" id="UP000481153"/>
    </source>
</evidence>
<dbReference type="FunFam" id="3.30.460.10:FF:000027">
    <property type="entry name" value="Poly(A) polymerase PAP"/>
    <property type="match status" value="1"/>
</dbReference>
<feature type="binding site" evidence="13">
    <location>
        <position position="109"/>
    </location>
    <ligand>
        <name>Mg(2+)</name>
        <dbReference type="ChEBI" id="CHEBI:18420"/>
        <label>1</label>
        <note>catalytic</note>
    </ligand>
</feature>
<keyword evidence="7 11" id="KW-0547">Nucleotide-binding</keyword>
<dbReference type="Pfam" id="PF04926">
    <property type="entry name" value="PAP_RNA-bind"/>
    <property type="match status" value="1"/>
</dbReference>